<dbReference type="GO" id="GO:0008610">
    <property type="term" value="P:lipid biosynthetic process"/>
    <property type="evidence" value="ECO:0007669"/>
    <property type="project" value="InterPro"/>
</dbReference>
<dbReference type="GO" id="GO:0045338">
    <property type="term" value="P:farnesyl diphosphate metabolic process"/>
    <property type="evidence" value="ECO:0007669"/>
    <property type="project" value="InterPro"/>
</dbReference>
<dbReference type="Gene3D" id="1.10.600.10">
    <property type="entry name" value="Farnesyl Diphosphate Synthase"/>
    <property type="match status" value="1"/>
</dbReference>
<evidence type="ECO:0000313" key="3">
    <source>
        <dbReference type="Proteomes" id="UP001161247"/>
    </source>
</evidence>
<dbReference type="SUPFAM" id="SSF48576">
    <property type="entry name" value="Terpenoid synthases"/>
    <property type="match status" value="1"/>
</dbReference>
<dbReference type="InterPro" id="IPR002060">
    <property type="entry name" value="Squ/phyt_synthse"/>
</dbReference>
<dbReference type="PANTHER" id="PTHR11626">
    <property type="entry name" value="FARNESYL-DIPHOSPHATE FARNESYLTRANSFERASE"/>
    <property type="match status" value="1"/>
</dbReference>
<reference evidence="2" key="1">
    <citation type="submission" date="2023-03" db="EMBL/GenBank/DDBJ databases">
        <authorList>
            <person name="Julca I."/>
        </authorList>
    </citation>
    <scope>NUCLEOTIDE SEQUENCE</scope>
</reference>
<dbReference type="InterPro" id="IPR006449">
    <property type="entry name" value="Squal_synth-like"/>
</dbReference>
<name>A0AAV1E6Z2_OLDCO</name>
<accession>A0AAV1E6Z2</accession>
<dbReference type="EMBL" id="OX459125">
    <property type="protein sequence ID" value="CAI9114959.1"/>
    <property type="molecule type" value="Genomic_DNA"/>
</dbReference>
<evidence type="ECO:0000313" key="2">
    <source>
        <dbReference type="EMBL" id="CAI9114959.1"/>
    </source>
</evidence>
<dbReference type="AlphaFoldDB" id="A0AAV1E6Z2"/>
<comment type="similarity">
    <text evidence="1">Belongs to the phytoene/squalene synthase family.</text>
</comment>
<proteinExistence type="inferred from homology"/>
<organism evidence="2 3">
    <name type="scientific">Oldenlandia corymbosa var. corymbosa</name>
    <dbReference type="NCBI Taxonomy" id="529605"/>
    <lineage>
        <taxon>Eukaryota</taxon>
        <taxon>Viridiplantae</taxon>
        <taxon>Streptophyta</taxon>
        <taxon>Embryophyta</taxon>
        <taxon>Tracheophyta</taxon>
        <taxon>Spermatophyta</taxon>
        <taxon>Magnoliopsida</taxon>
        <taxon>eudicotyledons</taxon>
        <taxon>Gunneridae</taxon>
        <taxon>Pentapetalae</taxon>
        <taxon>asterids</taxon>
        <taxon>lamiids</taxon>
        <taxon>Gentianales</taxon>
        <taxon>Rubiaceae</taxon>
        <taxon>Rubioideae</taxon>
        <taxon>Spermacoceae</taxon>
        <taxon>Hedyotis-Oldenlandia complex</taxon>
        <taxon>Oldenlandia</taxon>
    </lineage>
</organism>
<keyword evidence="3" id="KW-1185">Reference proteome</keyword>
<gene>
    <name evidence="2" type="ORF">OLC1_LOCUS21575</name>
</gene>
<evidence type="ECO:0000256" key="1">
    <source>
        <dbReference type="ARBA" id="ARBA00006251"/>
    </source>
</evidence>
<dbReference type="InterPro" id="IPR044844">
    <property type="entry name" value="Trans_IPPS_euk-type"/>
</dbReference>
<dbReference type="NCBIfam" id="TIGR01559">
    <property type="entry name" value="squal_synth"/>
    <property type="match status" value="1"/>
</dbReference>
<dbReference type="Pfam" id="PF00494">
    <property type="entry name" value="SQS_PSY"/>
    <property type="match status" value="1"/>
</dbReference>
<dbReference type="GO" id="GO:0051996">
    <property type="term" value="F:squalene synthase [NAD(P)H] activity"/>
    <property type="evidence" value="ECO:0007669"/>
    <property type="project" value="InterPro"/>
</dbReference>
<dbReference type="InterPro" id="IPR008949">
    <property type="entry name" value="Isoprenoid_synthase_dom_sf"/>
</dbReference>
<protein>
    <submittedName>
        <fullName evidence="2">OLC1v1015786C1</fullName>
    </submittedName>
</protein>
<dbReference type="GO" id="GO:0005789">
    <property type="term" value="C:endoplasmic reticulum membrane"/>
    <property type="evidence" value="ECO:0007669"/>
    <property type="project" value="TreeGrafter"/>
</dbReference>
<dbReference type="FunFam" id="1.10.600.10:FF:000023">
    <property type="entry name" value="Squalene synthase"/>
    <property type="match status" value="1"/>
</dbReference>
<sequence>MATIFGRILRGIKHANKAVMKLRMAEKPVVKTIPTAAVYDGFLPVPVAEMLKHPDEVLPALKLAMAERRVAKQIPIAPSHWAFCHAMLPKVSKTFALHISQLGSDLRDVGCLYYLVLRAMDTVEDDMSLDAEVKVPIILAFHRHIYNPDWHFSCGTKDDKILMDQFRHVTTALLEQKSSYRDIFEEITKRGGAGIAKFVGKEIETIDDYEEYCHYATGIPGIGFSKLMYASGKEDLVPESLSNSWGMIVQKASGIRDYLEDINEVPKPRINWPREIWGKYASKFEVEDLKYEENSAMAVQCLNEMVTNALIHIEDCLKFLSTLRSPAAFRFFAITAIVSMGRLATYYNNVEVFRGKVEMRQGLTAKVFDNTKSMEDVYGVFYDFASLLMSKIEDNDPNAKDTRSKVKVILNACKDSGALNKRTWLF</sequence>
<dbReference type="Proteomes" id="UP001161247">
    <property type="component" value="Chromosome 8"/>
</dbReference>
<dbReference type="PANTHER" id="PTHR11626:SF2">
    <property type="entry name" value="SQUALENE SYNTHASE"/>
    <property type="match status" value="1"/>
</dbReference>